<protein>
    <submittedName>
        <fullName evidence="1">Uncharacterized protein</fullName>
    </submittedName>
</protein>
<reference evidence="1 2" key="1">
    <citation type="submission" date="2023-09" db="EMBL/GenBank/DDBJ databases">
        <title>Microbacterium fusihabitans sp. nov., Microbacterium phycihabitans sp. nov., and Microbacterium cervinum sp. nov., isolated from dried seaweeds of beach.</title>
        <authorList>
            <person name="Lee S.D."/>
        </authorList>
    </citation>
    <scope>NUCLEOTIDE SEQUENCE [LARGE SCALE GENOMIC DNA]</scope>
    <source>
        <strain evidence="1 2">KSW2-29</strain>
    </source>
</reference>
<keyword evidence="2" id="KW-1185">Reference proteome</keyword>
<gene>
    <name evidence="1" type="ORF">RWH44_09570</name>
</gene>
<accession>A0ABU3SMI9</accession>
<organism evidence="1 2">
    <name type="scientific">Microbacterium phycohabitans</name>
    <dbReference type="NCBI Taxonomy" id="3075993"/>
    <lineage>
        <taxon>Bacteria</taxon>
        <taxon>Bacillati</taxon>
        <taxon>Actinomycetota</taxon>
        <taxon>Actinomycetes</taxon>
        <taxon>Micrococcales</taxon>
        <taxon>Microbacteriaceae</taxon>
        <taxon>Microbacterium</taxon>
    </lineage>
</organism>
<evidence type="ECO:0000313" key="1">
    <source>
        <dbReference type="EMBL" id="MDU0345955.1"/>
    </source>
</evidence>
<sequence>MGSYDVPQVGPVVVSLETYRFGLTTESLTTLTSVRRPDGRALDVVDEERVAQYLESIDVI</sequence>
<comment type="caution">
    <text evidence="1">The sequence shown here is derived from an EMBL/GenBank/DDBJ whole genome shotgun (WGS) entry which is preliminary data.</text>
</comment>
<evidence type="ECO:0000313" key="2">
    <source>
        <dbReference type="Proteomes" id="UP001261125"/>
    </source>
</evidence>
<dbReference type="RefSeq" id="WP_316004403.1">
    <property type="nucleotide sequence ID" value="NZ_JAWDIT010000003.1"/>
</dbReference>
<dbReference type="EMBL" id="JAWDIT010000003">
    <property type="protein sequence ID" value="MDU0345955.1"/>
    <property type="molecule type" value="Genomic_DNA"/>
</dbReference>
<dbReference type="Proteomes" id="UP001261125">
    <property type="component" value="Unassembled WGS sequence"/>
</dbReference>
<proteinExistence type="predicted"/>
<name>A0ABU3SMI9_9MICO</name>